<comment type="subunit">
    <text evidence="2">P1 and P2 exist as dimers at the large ribosomal subunit.</text>
</comment>
<dbReference type="Proteomes" id="UP001610432">
    <property type="component" value="Unassembled WGS sequence"/>
</dbReference>
<dbReference type="PANTHER" id="PTHR21141">
    <property type="entry name" value="60S ACIDIC RIBOSOMAL PROTEIN FAMILY MEMBER"/>
    <property type="match status" value="1"/>
</dbReference>
<comment type="caution">
    <text evidence="5">The sequence shown here is derived from an EMBL/GenBank/DDBJ whole genome shotgun (WGS) entry which is preliminary data.</text>
</comment>
<keyword evidence="3" id="KW-0689">Ribosomal protein</keyword>
<dbReference type="InterPro" id="IPR038716">
    <property type="entry name" value="P1/P2_N_sf"/>
</dbReference>
<evidence type="ECO:0000313" key="5">
    <source>
        <dbReference type="EMBL" id="KAL2869691.1"/>
    </source>
</evidence>
<dbReference type="RefSeq" id="XP_070888670.1">
    <property type="nucleotide sequence ID" value="XM_071027307.1"/>
</dbReference>
<dbReference type="Pfam" id="PF00428">
    <property type="entry name" value="Ribosomal_60s"/>
    <property type="match status" value="1"/>
</dbReference>
<dbReference type="PANTHER" id="PTHR21141:SF5">
    <property type="entry name" value="LARGE RIBOSOMAL SUBUNIT PROTEIN P2"/>
    <property type="match status" value="1"/>
</dbReference>
<dbReference type="InterPro" id="IPR027534">
    <property type="entry name" value="Ribosomal_P1/P2"/>
</dbReference>
<name>A0ABR4LYT7_9EURO</name>
<sequence>MKHLAAYLLLIVGGNTKPSAEDIKEVLASVGVDYDEERLNQLLNELSGKDIHELIAIGSSKLATGIGSSPSAGETEAPEPAREIRDDCSVEGGCCDDCGDEEDFGFGLFE</sequence>
<dbReference type="EMBL" id="JBFXLQ010000008">
    <property type="protein sequence ID" value="KAL2869691.1"/>
    <property type="molecule type" value="Genomic_DNA"/>
</dbReference>
<keyword evidence="6" id="KW-1185">Reference proteome</keyword>
<dbReference type="Gene3D" id="1.10.10.1410">
    <property type="match status" value="1"/>
</dbReference>
<dbReference type="GeneID" id="98142379"/>
<reference evidence="5 6" key="1">
    <citation type="submission" date="2024-07" db="EMBL/GenBank/DDBJ databases">
        <title>Section-level genome sequencing and comparative genomics of Aspergillus sections Usti and Cavernicolus.</title>
        <authorList>
            <consortium name="Lawrence Berkeley National Laboratory"/>
            <person name="Nybo J.L."/>
            <person name="Vesth T.C."/>
            <person name="Theobald S."/>
            <person name="Frisvad J.C."/>
            <person name="Larsen T.O."/>
            <person name="Kjaerboelling I."/>
            <person name="Rothschild-Mancinelli K."/>
            <person name="Lyhne E.K."/>
            <person name="Kogle M.E."/>
            <person name="Barry K."/>
            <person name="Clum A."/>
            <person name="Na H."/>
            <person name="Ledsgaard L."/>
            <person name="Lin J."/>
            <person name="Lipzen A."/>
            <person name="Kuo A."/>
            <person name="Riley R."/>
            <person name="Mondo S."/>
            <person name="Labutti K."/>
            <person name="Haridas S."/>
            <person name="Pangalinan J."/>
            <person name="Salamov A.A."/>
            <person name="Simmons B.A."/>
            <person name="Magnuson J.K."/>
            <person name="Chen J."/>
            <person name="Drula E."/>
            <person name="Henrissat B."/>
            <person name="Wiebenga A."/>
            <person name="Lubbers R.J."/>
            <person name="Gomes A.C."/>
            <person name="Macurrencykelacurrency M.R."/>
            <person name="Stajich J."/>
            <person name="Grigoriev I.V."/>
            <person name="Mortensen U.H."/>
            <person name="De Vries R.P."/>
            <person name="Baker S.E."/>
            <person name="Andersen M.R."/>
        </authorList>
    </citation>
    <scope>NUCLEOTIDE SEQUENCE [LARGE SCALE GENOMIC DNA]</scope>
    <source>
        <strain evidence="5 6">CBS 449.75</strain>
    </source>
</reference>
<gene>
    <name evidence="5" type="ORF">BJX67DRAFT_319909</name>
</gene>
<dbReference type="HAMAP" id="MF_01478">
    <property type="entry name" value="Ribosomal_L12_arch"/>
    <property type="match status" value="1"/>
</dbReference>
<dbReference type="CDD" id="cd05833">
    <property type="entry name" value="Ribosomal_P2"/>
    <property type="match status" value="1"/>
</dbReference>
<comment type="similarity">
    <text evidence="1">Belongs to the eukaryotic ribosomal protein P1/P2 family.</text>
</comment>
<evidence type="ECO:0000256" key="3">
    <source>
        <dbReference type="ARBA" id="ARBA00022980"/>
    </source>
</evidence>
<evidence type="ECO:0000256" key="4">
    <source>
        <dbReference type="ARBA" id="ARBA00023274"/>
    </source>
</evidence>
<keyword evidence="4" id="KW-0687">Ribonucleoprotein</keyword>
<proteinExistence type="inferred from homology"/>
<organism evidence="5 6">
    <name type="scientific">Aspergillus lucknowensis</name>
    <dbReference type="NCBI Taxonomy" id="176173"/>
    <lineage>
        <taxon>Eukaryota</taxon>
        <taxon>Fungi</taxon>
        <taxon>Dikarya</taxon>
        <taxon>Ascomycota</taxon>
        <taxon>Pezizomycotina</taxon>
        <taxon>Eurotiomycetes</taxon>
        <taxon>Eurotiomycetidae</taxon>
        <taxon>Eurotiales</taxon>
        <taxon>Aspergillaceae</taxon>
        <taxon>Aspergillus</taxon>
        <taxon>Aspergillus subgen. Nidulantes</taxon>
    </lineage>
</organism>
<evidence type="ECO:0000313" key="6">
    <source>
        <dbReference type="Proteomes" id="UP001610432"/>
    </source>
</evidence>
<protein>
    <recommendedName>
        <fullName evidence="7">60S acidic ribosomal protein P2</fullName>
    </recommendedName>
</protein>
<evidence type="ECO:0008006" key="7">
    <source>
        <dbReference type="Google" id="ProtNLM"/>
    </source>
</evidence>
<evidence type="ECO:0000256" key="1">
    <source>
        <dbReference type="ARBA" id="ARBA00005436"/>
    </source>
</evidence>
<accession>A0ABR4LYT7</accession>
<dbReference type="InterPro" id="IPR044076">
    <property type="entry name" value="Ribosomal_P2"/>
</dbReference>
<evidence type="ECO:0000256" key="2">
    <source>
        <dbReference type="ARBA" id="ARBA00011266"/>
    </source>
</evidence>